<dbReference type="InterPro" id="IPR036968">
    <property type="entry name" value="Enolpyruvate_Tfrase_sf"/>
</dbReference>
<evidence type="ECO:0000256" key="4">
    <source>
        <dbReference type="ARBA" id="ARBA00022618"/>
    </source>
</evidence>
<keyword evidence="7" id="KW-0573">Peptidoglycan synthesis</keyword>
<dbReference type="GO" id="GO:0008760">
    <property type="term" value="F:UDP-N-acetylglucosamine 1-carboxyvinyltransferase activity"/>
    <property type="evidence" value="ECO:0007669"/>
    <property type="project" value="UniProtKB-EC"/>
</dbReference>
<protein>
    <recommendedName>
        <fullName evidence="12">UDP-N-acetylglucosamine 1-carboxyvinyltransferase</fullName>
        <ecNumber evidence="11">2.5.1.7</ecNumber>
    </recommendedName>
    <alternativeName>
        <fullName evidence="13">Enoylpyruvate transferase</fullName>
    </alternativeName>
    <alternativeName>
        <fullName evidence="14">UDP-N-acetylglucosamine enolpyruvyl transferase</fullName>
    </alternativeName>
</protein>
<comment type="catalytic activity">
    <reaction evidence="15">
        <text>phosphoenolpyruvate + UDP-N-acetyl-alpha-D-glucosamine = UDP-N-acetyl-3-O-(1-carboxyvinyl)-alpha-D-glucosamine + phosphate</text>
        <dbReference type="Rhea" id="RHEA:18681"/>
        <dbReference type="ChEBI" id="CHEBI:43474"/>
        <dbReference type="ChEBI" id="CHEBI:57705"/>
        <dbReference type="ChEBI" id="CHEBI:58702"/>
        <dbReference type="ChEBI" id="CHEBI:68483"/>
        <dbReference type="EC" id="2.5.1.7"/>
    </reaction>
</comment>
<keyword evidence="6" id="KW-0133">Cell shape</keyword>
<dbReference type="Gene3D" id="3.65.10.10">
    <property type="entry name" value="Enolpyruvate transferase domain"/>
    <property type="match status" value="1"/>
</dbReference>
<dbReference type="InterPro" id="IPR013792">
    <property type="entry name" value="RNA3'P_cycl/enolpyr_Trfase_a/b"/>
</dbReference>
<feature type="domain" description="Enolpyruvate transferase" evidence="16">
    <location>
        <begin position="4"/>
        <end position="97"/>
    </location>
</feature>
<comment type="similarity">
    <text evidence="10">Belongs to the EPSP synthase family. MurA subfamily.</text>
</comment>
<dbReference type="Proteomes" id="UP000885660">
    <property type="component" value="Unassembled WGS sequence"/>
</dbReference>
<keyword evidence="5" id="KW-0808">Transferase</keyword>
<dbReference type="GO" id="GO:0051301">
    <property type="term" value="P:cell division"/>
    <property type="evidence" value="ECO:0007669"/>
    <property type="project" value="UniProtKB-KW"/>
</dbReference>
<dbReference type="PANTHER" id="PTHR43783">
    <property type="entry name" value="UDP-N-ACETYLGLUCOSAMINE 1-CARBOXYVINYLTRANSFERASE"/>
    <property type="match status" value="1"/>
</dbReference>
<evidence type="ECO:0000256" key="5">
    <source>
        <dbReference type="ARBA" id="ARBA00022679"/>
    </source>
</evidence>
<dbReference type="EMBL" id="DRBC01000235">
    <property type="protein sequence ID" value="HDN84887.1"/>
    <property type="molecule type" value="Genomic_DNA"/>
</dbReference>
<dbReference type="InterPro" id="IPR050068">
    <property type="entry name" value="MurA_subfamily"/>
</dbReference>
<dbReference type="GO" id="GO:0008360">
    <property type="term" value="P:regulation of cell shape"/>
    <property type="evidence" value="ECO:0007669"/>
    <property type="project" value="UniProtKB-KW"/>
</dbReference>
<dbReference type="PANTHER" id="PTHR43783:SF1">
    <property type="entry name" value="UDP-N-ACETYLGLUCOSAMINE 1-CARBOXYVINYLTRANSFERASE"/>
    <property type="match status" value="1"/>
</dbReference>
<evidence type="ECO:0000256" key="1">
    <source>
        <dbReference type="ARBA" id="ARBA00004496"/>
    </source>
</evidence>
<evidence type="ECO:0000256" key="3">
    <source>
        <dbReference type="ARBA" id="ARBA00022490"/>
    </source>
</evidence>
<dbReference type="AlphaFoldDB" id="A0A7V0QRZ4"/>
<evidence type="ECO:0000256" key="15">
    <source>
        <dbReference type="ARBA" id="ARBA00047527"/>
    </source>
</evidence>
<evidence type="ECO:0000256" key="12">
    <source>
        <dbReference type="ARBA" id="ARBA00039754"/>
    </source>
</evidence>
<evidence type="ECO:0000256" key="13">
    <source>
        <dbReference type="ARBA" id="ARBA00042443"/>
    </source>
</evidence>
<evidence type="ECO:0000256" key="10">
    <source>
        <dbReference type="ARBA" id="ARBA00038367"/>
    </source>
</evidence>
<comment type="caution">
    <text evidence="17">The sequence shown here is derived from an EMBL/GenBank/DDBJ whole genome shotgun (WGS) entry which is preliminary data.</text>
</comment>
<evidence type="ECO:0000313" key="17">
    <source>
        <dbReference type="EMBL" id="HDN84887.1"/>
    </source>
</evidence>
<keyword evidence="9" id="KW-0961">Cell wall biogenesis/degradation</keyword>
<evidence type="ECO:0000256" key="2">
    <source>
        <dbReference type="ARBA" id="ARBA00004752"/>
    </source>
</evidence>
<keyword evidence="4" id="KW-0132">Cell division</keyword>
<evidence type="ECO:0000256" key="7">
    <source>
        <dbReference type="ARBA" id="ARBA00022984"/>
    </source>
</evidence>
<evidence type="ECO:0000256" key="8">
    <source>
        <dbReference type="ARBA" id="ARBA00023306"/>
    </source>
</evidence>
<gene>
    <name evidence="17" type="ORF">ENG47_03915</name>
</gene>
<dbReference type="GO" id="GO:0071555">
    <property type="term" value="P:cell wall organization"/>
    <property type="evidence" value="ECO:0007669"/>
    <property type="project" value="UniProtKB-KW"/>
</dbReference>
<keyword evidence="8" id="KW-0131">Cell cycle</keyword>
<name>A0A7V0QRZ4_UNCAE</name>
<evidence type="ECO:0000259" key="16">
    <source>
        <dbReference type="Pfam" id="PF00275"/>
    </source>
</evidence>
<proteinExistence type="inferred from homology"/>
<reference evidence="17" key="1">
    <citation type="journal article" date="2020" name="mSystems">
        <title>Genome- and Community-Level Interaction Insights into Carbon Utilization and Element Cycling Functions of Hydrothermarchaeota in Hydrothermal Sediment.</title>
        <authorList>
            <person name="Zhou Z."/>
            <person name="Liu Y."/>
            <person name="Xu W."/>
            <person name="Pan J."/>
            <person name="Luo Z.H."/>
            <person name="Li M."/>
        </authorList>
    </citation>
    <scope>NUCLEOTIDE SEQUENCE [LARGE SCALE GENOMIC DNA]</scope>
    <source>
        <strain evidence="17">HyVt-219</strain>
    </source>
</reference>
<comment type="subcellular location">
    <subcellularLocation>
        <location evidence="1">Cytoplasm</location>
    </subcellularLocation>
</comment>
<dbReference type="Pfam" id="PF00275">
    <property type="entry name" value="EPSP_synthase"/>
    <property type="match status" value="1"/>
</dbReference>
<dbReference type="GO" id="GO:0005737">
    <property type="term" value="C:cytoplasm"/>
    <property type="evidence" value="ECO:0007669"/>
    <property type="project" value="UniProtKB-SubCell"/>
</dbReference>
<dbReference type="GO" id="GO:0009252">
    <property type="term" value="P:peptidoglycan biosynthetic process"/>
    <property type="evidence" value="ECO:0007669"/>
    <property type="project" value="UniProtKB-KW"/>
</dbReference>
<keyword evidence="3" id="KW-0963">Cytoplasm</keyword>
<dbReference type="SUPFAM" id="SSF55205">
    <property type="entry name" value="EPT/RTPC-like"/>
    <property type="match status" value="1"/>
</dbReference>
<evidence type="ECO:0000256" key="11">
    <source>
        <dbReference type="ARBA" id="ARBA00039108"/>
    </source>
</evidence>
<dbReference type="InterPro" id="IPR001986">
    <property type="entry name" value="Enolpyruvate_Tfrase_dom"/>
</dbReference>
<feature type="non-terminal residue" evidence="17">
    <location>
        <position position="1"/>
    </location>
</feature>
<dbReference type="EC" id="2.5.1.7" evidence="11"/>
<evidence type="ECO:0000256" key="9">
    <source>
        <dbReference type="ARBA" id="ARBA00023316"/>
    </source>
</evidence>
<evidence type="ECO:0000256" key="14">
    <source>
        <dbReference type="ARBA" id="ARBA00042842"/>
    </source>
</evidence>
<organism evidence="17">
    <name type="scientific">Aerophobetes bacterium</name>
    <dbReference type="NCBI Taxonomy" id="2030807"/>
    <lineage>
        <taxon>Bacteria</taxon>
        <taxon>Candidatus Aerophobota</taxon>
    </lineage>
</organism>
<accession>A0A7V0QRZ4</accession>
<comment type="pathway">
    <text evidence="2">Cell wall biogenesis; peptidoglycan biosynthesis.</text>
</comment>
<sequence>ITSLACLADGESVISETIFENRFTHIPELEKMGAKITRRGKTAIIKGVPFLHGSCVVAHDIRGGASLVLAGLAARGTTEILNIHHIDRGYQKIEEKLILLGAKIKRVED</sequence>
<evidence type="ECO:0000256" key="6">
    <source>
        <dbReference type="ARBA" id="ARBA00022960"/>
    </source>
</evidence>